<comment type="caution">
    <text evidence="1">The sequence shown here is derived from an EMBL/GenBank/DDBJ whole genome shotgun (WGS) entry which is preliminary data.</text>
</comment>
<protein>
    <recommendedName>
        <fullName evidence="3">Tetratricopeptide repeat family protein</fullName>
    </recommendedName>
</protein>
<evidence type="ECO:0000313" key="1">
    <source>
        <dbReference type="EMBL" id="EXC51159.1"/>
    </source>
</evidence>
<dbReference type="EMBL" id="JEXJ01000030">
    <property type="protein sequence ID" value="EXC51159.1"/>
    <property type="molecule type" value="Genomic_DNA"/>
</dbReference>
<organism evidence="1 2">
    <name type="scientific">Acinetobacter baumannii 99063</name>
    <dbReference type="NCBI Taxonomy" id="1310630"/>
    <lineage>
        <taxon>Bacteria</taxon>
        <taxon>Pseudomonadati</taxon>
        <taxon>Pseudomonadota</taxon>
        <taxon>Gammaproteobacteria</taxon>
        <taxon>Moraxellales</taxon>
        <taxon>Moraxellaceae</taxon>
        <taxon>Acinetobacter</taxon>
        <taxon>Acinetobacter calcoaceticus/baumannii complex</taxon>
    </lineage>
</organism>
<dbReference type="RefSeq" id="WP_032068411.1">
    <property type="nucleotide sequence ID" value="NZ_JEXJ01000030.1"/>
</dbReference>
<dbReference type="Proteomes" id="UP000020735">
    <property type="component" value="Unassembled WGS sequence"/>
</dbReference>
<dbReference type="PATRIC" id="fig|1310630.3.peg.2071"/>
<reference evidence="1 2" key="1">
    <citation type="submission" date="2014-02" db="EMBL/GenBank/DDBJ databases">
        <title>Comparative genomics and transcriptomics to identify genetic mechanisms underlying the emergence of carbapenem resistant Acinetobacter baumannii (CRAb).</title>
        <authorList>
            <person name="Harris A.D."/>
            <person name="Johnson K.J."/>
            <person name="George J."/>
            <person name="Shefchek K."/>
            <person name="Daugherty S.C."/>
            <person name="Parankush S."/>
            <person name="Sadzewicz L."/>
            <person name="Tallon L."/>
            <person name="Sengamalay N."/>
            <person name="Hazen T.H."/>
            <person name="Rasko D.A."/>
        </authorList>
    </citation>
    <scope>NUCLEOTIDE SEQUENCE [LARGE SCALE GENOMIC DNA]</scope>
    <source>
        <strain evidence="1 2">99063</strain>
    </source>
</reference>
<evidence type="ECO:0000313" key="2">
    <source>
        <dbReference type="Proteomes" id="UP000020735"/>
    </source>
</evidence>
<dbReference type="AlphaFoldDB" id="A0A009T9L0"/>
<evidence type="ECO:0008006" key="3">
    <source>
        <dbReference type="Google" id="ProtNLM"/>
    </source>
</evidence>
<sequence>MNKQIIEQLLEQNKIHQCIETAKEYLTDHPSDLDILYLISKAYYQQAAAQRHQQIHIVLKDKIFPNLKKIINQNNNATVIRTLLDYLFDYETSLDSTSQHLSLLNHGSADEYKKLIQQLYQQENEKEAALRFYLLLAKQQQQVNDFLKYHAEYTELYQQRYAHNRELRDIMVSQLWLDKVYFLASQQHPDLIMHIENGLDLLSVEDETEYLHLAEIAYEHQEITLAQKILLKLIKGLNYQPKVPAGLVRWYHRFEEMIKNGLCTRQKNITH</sequence>
<proteinExistence type="predicted"/>
<accession>A0A009T9L0</accession>
<gene>
    <name evidence="1" type="ORF">J529_2112</name>
</gene>
<name>A0A009T9L0_ACIBA</name>